<feature type="non-terminal residue" evidence="2">
    <location>
        <position position="1"/>
    </location>
</feature>
<feature type="compositionally biased region" description="Basic and acidic residues" evidence="1">
    <location>
        <begin position="95"/>
        <end position="106"/>
    </location>
</feature>
<evidence type="ECO:0000313" key="3">
    <source>
        <dbReference type="Proteomes" id="UP000266841"/>
    </source>
</evidence>
<name>K0SCP9_THAOC</name>
<feature type="region of interest" description="Disordered" evidence="1">
    <location>
        <begin position="1"/>
        <end position="126"/>
    </location>
</feature>
<accession>K0SCP9</accession>
<dbReference type="AlphaFoldDB" id="K0SCP9"/>
<sequence>PRPRRPHRGPREQGQAQDRPPDTHGDGDHVADRDEEEDPRGRQGAEAWEAPPGTAESHHVRRHREADHGAPARGERRRERGALLQPPDEGGQSRPRGEQSEGEGRARPVLQPGPRRGARTELEGYIQGTEQRYAQLVRRGGQPECGGSAVIIRWEGVAEDGQHLGTYIC</sequence>
<dbReference type="EMBL" id="AGNL01031279">
    <property type="protein sequence ID" value="EJK56487.1"/>
    <property type="molecule type" value="Genomic_DNA"/>
</dbReference>
<evidence type="ECO:0000313" key="2">
    <source>
        <dbReference type="EMBL" id="EJK56487.1"/>
    </source>
</evidence>
<proteinExistence type="predicted"/>
<protein>
    <submittedName>
        <fullName evidence="2">Uncharacterized protein</fullName>
    </submittedName>
</protein>
<comment type="caution">
    <text evidence="2">The sequence shown here is derived from an EMBL/GenBank/DDBJ whole genome shotgun (WGS) entry which is preliminary data.</text>
</comment>
<keyword evidence="3" id="KW-1185">Reference proteome</keyword>
<evidence type="ECO:0000256" key="1">
    <source>
        <dbReference type="SAM" id="MobiDB-lite"/>
    </source>
</evidence>
<organism evidence="2 3">
    <name type="scientific">Thalassiosira oceanica</name>
    <name type="common">Marine diatom</name>
    <dbReference type="NCBI Taxonomy" id="159749"/>
    <lineage>
        <taxon>Eukaryota</taxon>
        <taxon>Sar</taxon>
        <taxon>Stramenopiles</taxon>
        <taxon>Ochrophyta</taxon>
        <taxon>Bacillariophyta</taxon>
        <taxon>Coscinodiscophyceae</taxon>
        <taxon>Thalassiosirophycidae</taxon>
        <taxon>Thalassiosirales</taxon>
        <taxon>Thalassiosiraceae</taxon>
        <taxon>Thalassiosira</taxon>
    </lineage>
</organism>
<dbReference type="Proteomes" id="UP000266841">
    <property type="component" value="Unassembled WGS sequence"/>
</dbReference>
<gene>
    <name evidence="2" type="ORF">THAOC_23610</name>
</gene>
<feature type="compositionally biased region" description="Basic and acidic residues" evidence="1">
    <location>
        <begin position="19"/>
        <end position="32"/>
    </location>
</feature>
<feature type="compositionally biased region" description="Basic and acidic residues" evidence="1">
    <location>
        <begin position="64"/>
        <end position="81"/>
    </location>
</feature>
<reference evidence="2 3" key="1">
    <citation type="journal article" date="2012" name="Genome Biol.">
        <title>Genome and low-iron response of an oceanic diatom adapted to chronic iron limitation.</title>
        <authorList>
            <person name="Lommer M."/>
            <person name="Specht M."/>
            <person name="Roy A.S."/>
            <person name="Kraemer L."/>
            <person name="Andreson R."/>
            <person name="Gutowska M.A."/>
            <person name="Wolf J."/>
            <person name="Bergner S.V."/>
            <person name="Schilhabel M.B."/>
            <person name="Klostermeier U.C."/>
            <person name="Beiko R.G."/>
            <person name="Rosenstiel P."/>
            <person name="Hippler M."/>
            <person name="Laroche J."/>
        </authorList>
    </citation>
    <scope>NUCLEOTIDE SEQUENCE [LARGE SCALE GENOMIC DNA]</scope>
    <source>
        <strain evidence="2 3">CCMP1005</strain>
    </source>
</reference>